<protein>
    <submittedName>
        <fullName evidence="1">Uncharacterized protein</fullName>
    </submittedName>
</protein>
<gene>
    <name evidence="1" type="ORF">MENTE1834_LOCUS12476</name>
</gene>
<organism evidence="1 2">
    <name type="scientific">Meloidogyne enterolobii</name>
    <name type="common">Root-knot nematode worm</name>
    <name type="synonym">Meloidogyne mayaguensis</name>
    <dbReference type="NCBI Taxonomy" id="390850"/>
    <lineage>
        <taxon>Eukaryota</taxon>
        <taxon>Metazoa</taxon>
        <taxon>Ecdysozoa</taxon>
        <taxon>Nematoda</taxon>
        <taxon>Chromadorea</taxon>
        <taxon>Rhabditida</taxon>
        <taxon>Tylenchina</taxon>
        <taxon>Tylenchomorpha</taxon>
        <taxon>Tylenchoidea</taxon>
        <taxon>Meloidogynidae</taxon>
        <taxon>Meloidogyninae</taxon>
        <taxon>Meloidogyne</taxon>
    </lineage>
</organism>
<name>A0ACB0YIA3_MELEN</name>
<sequence>MFGVVAIIIIYSVHFSASNRLGSLESRINDKADALTKLIDKLKEGCPDLPTLPASLEELITKRHKFN</sequence>
<keyword evidence="2" id="KW-1185">Reference proteome</keyword>
<accession>A0ACB0YIA3</accession>
<comment type="caution">
    <text evidence="1">The sequence shown here is derived from an EMBL/GenBank/DDBJ whole genome shotgun (WGS) entry which is preliminary data.</text>
</comment>
<dbReference type="EMBL" id="CAVMJV010000012">
    <property type="protein sequence ID" value="CAK5047605.1"/>
    <property type="molecule type" value="Genomic_DNA"/>
</dbReference>
<dbReference type="Proteomes" id="UP001497535">
    <property type="component" value="Unassembled WGS sequence"/>
</dbReference>
<proteinExistence type="predicted"/>
<evidence type="ECO:0000313" key="2">
    <source>
        <dbReference type="Proteomes" id="UP001497535"/>
    </source>
</evidence>
<reference evidence="1" key="1">
    <citation type="submission" date="2023-11" db="EMBL/GenBank/DDBJ databases">
        <authorList>
            <person name="Poullet M."/>
        </authorList>
    </citation>
    <scope>NUCLEOTIDE SEQUENCE</scope>
    <source>
        <strain evidence="1">E1834</strain>
    </source>
</reference>
<evidence type="ECO:0000313" key="1">
    <source>
        <dbReference type="EMBL" id="CAK5047605.1"/>
    </source>
</evidence>